<sequence>MPNRLAHETSRYCWVRAAWADRRAEVGEVAARIVRNLSARSLAPGGCATTPVRAPSADAIWMVPHFRKAVFQGP</sequence>
<dbReference type="EMBL" id="JBHSPB010000001">
    <property type="protein sequence ID" value="MFC5718971.1"/>
    <property type="molecule type" value="Genomic_DNA"/>
</dbReference>
<evidence type="ECO:0000313" key="2">
    <source>
        <dbReference type="Proteomes" id="UP001596083"/>
    </source>
</evidence>
<gene>
    <name evidence="1" type="ORF">ACFP1Z_02090</name>
</gene>
<protein>
    <submittedName>
        <fullName evidence="1">Uncharacterized protein</fullName>
    </submittedName>
</protein>
<accession>A0ABW0YR05</accession>
<organism evidence="1 2">
    <name type="scientific">Streptomyces gamaensis</name>
    <dbReference type="NCBI Taxonomy" id="1763542"/>
    <lineage>
        <taxon>Bacteria</taxon>
        <taxon>Bacillati</taxon>
        <taxon>Actinomycetota</taxon>
        <taxon>Actinomycetes</taxon>
        <taxon>Kitasatosporales</taxon>
        <taxon>Streptomycetaceae</taxon>
        <taxon>Streptomyces</taxon>
    </lineage>
</organism>
<keyword evidence="2" id="KW-1185">Reference proteome</keyword>
<proteinExistence type="predicted"/>
<reference evidence="2" key="1">
    <citation type="journal article" date="2019" name="Int. J. Syst. Evol. Microbiol.">
        <title>The Global Catalogue of Microorganisms (GCM) 10K type strain sequencing project: providing services to taxonomists for standard genome sequencing and annotation.</title>
        <authorList>
            <consortium name="The Broad Institute Genomics Platform"/>
            <consortium name="The Broad Institute Genome Sequencing Center for Infectious Disease"/>
            <person name="Wu L."/>
            <person name="Ma J."/>
        </authorList>
    </citation>
    <scope>NUCLEOTIDE SEQUENCE [LARGE SCALE GENOMIC DNA]</scope>
    <source>
        <strain evidence="2">CGMCC 4.7304</strain>
    </source>
</reference>
<evidence type="ECO:0000313" key="1">
    <source>
        <dbReference type="EMBL" id="MFC5718971.1"/>
    </source>
</evidence>
<name>A0ABW0YR05_9ACTN</name>
<dbReference type="Proteomes" id="UP001596083">
    <property type="component" value="Unassembled WGS sequence"/>
</dbReference>
<comment type="caution">
    <text evidence="1">The sequence shown here is derived from an EMBL/GenBank/DDBJ whole genome shotgun (WGS) entry which is preliminary data.</text>
</comment>
<dbReference type="RefSeq" id="WP_390314112.1">
    <property type="nucleotide sequence ID" value="NZ_JBHSPB010000001.1"/>
</dbReference>